<name>A0AA36CRC0_9BILA</name>
<dbReference type="InterPro" id="IPR013083">
    <property type="entry name" value="Znf_RING/FYVE/PHD"/>
</dbReference>
<evidence type="ECO:0000256" key="4">
    <source>
        <dbReference type="ARBA" id="ARBA00022737"/>
    </source>
</evidence>
<dbReference type="Gene3D" id="3.30.40.10">
    <property type="entry name" value="Zinc/RING finger domain, C3HC4 (zinc finger)"/>
    <property type="match status" value="1"/>
</dbReference>
<comment type="pathway">
    <text evidence="1">Protein modification; protein ubiquitination.</text>
</comment>
<feature type="non-terminal residue" evidence="10">
    <location>
        <position position="491"/>
    </location>
</feature>
<dbReference type="Proteomes" id="UP001177023">
    <property type="component" value="Unassembled WGS sequence"/>
</dbReference>
<comment type="caution">
    <text evidence="10">The sequence shown here is derived from an EMBL/GenBank/DDBJ whole genome shotgun (WGS) entry which is preliminary data.</text>
</comment>
<keyword evidence="6" id="KW-0833">Ubl conjugation pathway</keyword>
<feature type="domain" description="RING-type" evidence="9">
    <location>
        <begin position="208"/>
        <end position="450"/>
    </location>
</feature>
<proteinExistence type="predicted"/>
<dbReference type="PROSITE" id="PS51873">
    <property type="entry name" value="TRIAD"/>
    <property type="match status" value="1"/>
</dbReference>
<dbReference type="Pfam" id="PF26200">
    <property type="entry name" value="Rcat_RNF216"/>
    <property type="match status" value="1"/>
</dbReference>
<sequence length="491" mass="56306">MPALMRTTLLEQYERELRDFYGTVPHARRTRLHFLGNDRTYLLRVCPNVPEYRLKVVIEYSMSVDCAFIACFLLATHVRTDEVHTRILEILLRVTGALPTPLLLKRTNEAQKMRDALTNPYKWFHAKNFRDLMVQQVTQKFQPAMAKIRAAEFGPVITVERFECEICCGEKPKKKAVYCTVEEEESEEEEEEQDEQEAQDTQEDDEDEDEPVVGEGEEDDTVTADEISAHGEQEDEEKGHKFCRECVKGYVEAAIDDAVSVSKDASGLQCMMNGCNGTIKYPVLRKCIPKRDKQTRRRLWNLLTKHALMESGIQLEECIYCTYAQEFEQTPDVNKVFECLKCYARFCRVCKVKWSTHMGQKCDEVKASALTKEDRVRLELEEALANLFVRKCGHCGKLFQKIDGCNKMTCSCGKFTCYVCNHLIAGYDHFCNHPTEPGAKNCPTGCGRCMLWADADKERLEMGNAVLERFKGRLADDVLKVYADGLGEFKQ</sequence>
<keyword evidence="5" id="KW-0863">Zinc-finger</keyword>
<accession>A0AA36CRC0</accession>
<keyword evidence="2" id="KW-0808">Transferase</keyword>
<dbReference type="InterPro" id="IPR002867">
    <property type="entry name" value="IBR_dom"/>
</dbReference>
<evidence type="ECO:0000256" key="8">
    <source>
        <dbReference type="SAM" id="MobiDB-lite"/>
    </source>
</evidence>
<dbReference type="GO" id="GO:0016740">
    <property type="term" value="F:transferase activity"/>
    <property type="evidence" value="ECO:0007669"/>
    <property type="project" value="UniProtKB-KW"/>
</dbReference>
<evidence type="ECO:0000256" key="2">
    <source>
        <dbReference type="ARBA" id="ARBA00022679"/>
    </source>
</evidence>
<keyword evidence="11" id="KW-1185">Reference proteome</keyword>
<feature type="region of interest" description="Disordered" evidence="8">
    <location>
        <begin position="182"/>
        <end position="223"/>
    </location>
</feature>
<dbReference type="InterPro" id="IPR044066">
    <property type="entry name" value="TRIAD_supradom"/>
</dbReference>
<evidence type="ECO:0000256" key="6">
    <source>
        <dbReference type="ARBA" id="ARBA00022786"/>
    </source>
</evidence>
<dbReference type="AlphaFoldDB" id="A0AA36CRC0"/>
<evidence type="ECO:0000256" key="3">
    <source>
        <dbReference type="ARBA" id="ARBA00022723"/>
    </source>
</evidence>
<reference evidence="10" key="1">
    <citation type="submission" date="2023-06" db="EMBL/GenBank/DDBJ databases">
        <authorList>
            <person name="Delattre M."/>
        </authorList>
    </citation>
    <scope>NUCLEOTIDE SEQUENCE</scope>
    <source>
        <strain evidence="10">AF72</strain>
    </source>
</reference>
<dbReference type="Pfam" id="PF01485">
    <property type="entry name" value="IBR"/>
    <property type="match status" value="1"/>
</dbReference>
<evidence type="ECO:0000313" key="10">
    <source>
        <dbReference type="EMBL" id="CAJ0573064.1"/>
    </source>
</evidence>
<dbReference type="InterPro" id="IPR051628">
    <property type="entry name" value="LUBAC_E3_Ligases"/>
</dbReference>
<evidence type="ECO:0000259" key="9">
    <source>
        <dbReference type="PROSITE" id="PS51873"/>
    </source>
</evidence>
<dbReference type="Gene3D" id="1.20.120.1750">
    <property type="match status" value="1"/>
</dbReference>
<dbReference type="PANTHER" id="PTHR22770:SF47">
    <property type="entry name" value="E3 UBIQUITIN-PROTEIN LIGASE RNF216"/>
    <property type="match status" value="1"/>
</dbReference>
<evidence type="ECO:0000256" key="1">
    <source>
        <dbReference type="ARBA" id="ARBA00004906"/>
    </source>
</evidence>
<dbReference type="CDD" id="cd20353">
    <property type="entry name" value="Rcat_RBR_RNF216"/>
    <property type="match status" value="1"/>
</dbReference>
<gene>
    <name evidence="10" type="ORF">MSPICULIGERA_LOCUS11433</name>
</gene>
<keyword evidence="4" id="KW-0677">Repeat</keyword>
<dbReference type="EMBL" id="CATQJA010002612">
    <property type="protein sequence ID" value="CAJ0573064.1"/>
    <property type="molecule type" value="Genomic_DNA"/>
</dbReference>
<organism evidence="10 11">
    <name type="scientific">Mesorhabditis spiculigera</name>
    <dbReference type="NCBI Taxonomy" id="96644"/>
    <lineage>
        <taxon>Eukaryota</taxon>
        <taxon>Metazoa</taxon>
        <taxon>Ecdysozoa</taxon>
        <taxon>Nematoda</taxon>
        <taxon>Chromadorea</taxon>
        <taxon>Rhabditida</taxon>
        <taxon>Rhabditina</taxon>
        <taxon>Rhabditomorpha</taxon>
        <taxon>Rhabditoidea</taxon>
        <taxon>Rhabditidae</taxon>
        <taxon>Mesorhabditinae</taxon>
        <taxon>Mesorhabditis</taxon>
    </lineage>
</organism>
<dbReference type="GO" id="GO:0008270">
    <property type="term" value="F:zinc ion binding"/>
    <property type="evidence" value="ECO:0007669"/>
    <property type="project" value="UniProtKB-KW"/>
</dbReference>
<dbReference type="SUPFAM" id="SSF57850">
    <property type="entry name" value="RING/U-box"/>
    <property type="match status" value="2"/>
</dbReference>
<dbReference type="InterPro" id="IPR047546">
    <property type="entry name" value="Rcat_RBR_RNF216"/>
</dbReference>
<keyword evidence="3" id="KW-0479">Metal-binding</keyword>
<evidence type="ECO:0000256" key="5">
    <source>
        <dbReference type="ARBA" id="ARBA00022771"/>
    </source>
</evidence>
<dbReference type="PANTHER" id="PTHR22770">
    <property type="entry name" value="UBIQUITIN CONJUGATING ENZYME 7 INTERACTING PROTEIN-RELATED"/>
    <property type="match status" value="1"/>
</dbReference>
<evidence type="ECO:0000256" key="7">
    <source>
        <dbReference type="ARBA" id="ARBA00022833"/>
    </source>
</evidence>
<protein>
    <recommendedName>
        <fullName evidence="9">RING-type domain-containing protein</fullName>
    </recommendedName>
</protein>
<evidence type="ECO:0000313" key="11">
    <source>
        <dbReference type="Proteomes" id="UP001177023"/>
    </source>
</evidence>
<keyword evidence="7" id="KW-0862">Zinc</keyword>